<protein>
    <submittedName>
        <fullName evidence="2">Uncharacterized protein</fullName>
    </submittedName>
</protein>
<evidence type="ECO:0000313" key="3">
    <source>
        <dbReference type="Proteomes" id="UP000013964"/>
    </source>
</evidence>
<accession>R4U0J3</accession>
<feature type="compositionally biased region" description="Low complexity" evidence="1">
    <location>
        <begin position="124"/>
        <end position="160"/>
    </location>
</feature>
<dbReference type="RefSeq" id="WP_016338598.1">
    <property type="nucleotide sequence ID" value="NC_021280.1"/>
</dbReference>
<evidence type="ECO:0000256" key="1">
    <source>
        <dbReference type="SAM" id="MobiDB-lite"/>
    </source>
</evidence>
<dbReference type="AlphaFoldDB" id="R4U0J3"/>
<dbReference type="Proteomes" id="UP000013964">
    <property type="component" value="Chromosome"/>
</dbReference>
<feature type="region of interest" description="Disordered" evidence="1">
    <location>
        <begin position="274"/>
        <end position="293"/>
    </location>
</feature>
<feature type="compositionally biased region" description="Low complexity" evidence="1">
    <location>
        <begin position="193"/>
        <end position="204"/>
    </location>
</feature>
<dbReference type="PATRIC" id="fig|1276227.3.peg.187"/>
<feature type="region of interest" description="Disordered" evidence="1">
    <location>
        <begin position="124"/>
        <end position="161"/>
    </location>
</feature>
<dbReference type="EMBL" id="CP005077">
    <property type="protein sequence ID" value="AGM24772.1"/>
    <property type="molecule type" value="Genomic_DNA"/>
</dbReference>
<evidence type="ECO:0000313" key="2">
    <source>
        <dbReference type="EMBL" id="AGM24772.1"/>
    </source>
</evidence>
<sequence>MNNGFYILPNDEGYLVKSYDTNGDVALFRSRRDAEVFISALTTPQHGMGYQAPYPGYMPGQPMMPMYPPQSSPQVFFIQQPAAQAPYPSSTYPFYSSCPAPGMMVPPMPINGCGCQHGFDHQHQPGNNVNSGNNQNNRQGQGNFDNSVNDNVNQNDYNLNQPPYYEQEFMANPVYLGQDQNFNQNYSYNNETDNNQSQDSQYSQPEVGFENNNINNFAQENSQFQENDNQDNNFKDDSVNMFNFIDNEPTSSEYGELSKRQLKKLAKQEKKAAKIQNKVEQKNAKKMAKLSKYDQYDNLEDLDSFVE</sequence>
<dbReference type="STRING" id="1276227.SCHRY_v1c01870"/>
<keyword evidence="3" id="KW-1185">Reference proteome</keyword>
<gene>
    <name evidence="2" type="ORF">SCHRY_v1c01870</name>
</gene>
<dbReference type="HOGENOM" id="CLU_905865_0_0_14"/>
<proteinExistence type="predicted"/>
<dbReference type="OrthoDB" id="390376at2"/>
<reference evidence="2 3" key="1">
    <citation type="journal article" date="2013" name="Genome Biol. Evol.">
        <title>Complete genomes of two dipteran-associated spiroplasmas provided insights into the origin, dynamics, and impacts of viral invasion in spiroplasma.</title>
        <authorList>
            <person name="Ku C."/>
            <person name="Lo W.S."/>
            <person name="Chen L.L."/>
            <person name="Kuo C.H."/>
        </authorList>
    </citation>
    <scope>NUCLEOTIDE SEQUENCE [LARGE SCALE GENOMIC DNA]</scope>
    <source>
        <strain evidence="2 3">DF-1</strain>
    </source>
</reference>
<feature type="compositionally biased region" description="Polar residues" evidence="1">
    <location>
        <begin position="180"/>
        <end position="192"/>
    </location>
</feature>
<organism evidence="2 3">
    <name type="scientific">Spiroplasma chrysopicola DF-1</name>
    <dbReference type="NCBI Taxonomy" id="1276227"/>
    <lineage>
        <taxon>Bacteria</taxon>
        <taxon>Bacillati</taxon>
        <taxon>Mycoplasmatota</taxon>
        <taxon>Mollicutes</taxon>
        <taxon>Entomoplasmatales</taxon>
        <taxon>Spiroplasmataceae</taxon>
        <taxon>Spiroplasma</taxon>
    </lineage>
</organism>
<feature type="compositionally biased region" description="Basic and acidic residues" evidence="1">
    <location>
        <begin position="274"/>
        <end position="283"/>
    </location>
</feature>
<feature type="region of interest" description="Disordered" evidence="1">
    <location>
        <begin position="180"/>
        <end position="209"/>
    </location>
</feature>
<dbReference type="KEGG" id="scr:SCHRY_v1c01870"/>
<name>R4U0J3_9MOLU</name>